<feature type="region of interest" description="Disordered" evidence="1">
    <location>
        <begin position="188"/>
        <end position="262"/>
    </location>
</feature>
<dbReference type="PANTHER" id="PTHR14254">
    <property type="entry name" value="GENE 33 POLYPEPTIDE"/>
    <property type="match status" value="1"/>
</dbReference>
<evidence type="ECO:0000256" key="1">
    <source>
        <dbReference type="SAM" id="MobiDB-lite"/>
    </source>
</evidence>
<evidence type="ECO:0000313" key="3">
    <source>
        <dbReference type="Proteomes" id="UP000727407"/>
    </source>
</evidence>
<comment type="caution">
    <text evidence="2">The sequence shown here is derived from an EMBL/GenBank/DDBJ whole genome shotgun (WGS) entry which is preliminary data.</text>
</comment>
<dbReference type="Proteomes" id="UP000727407">
    <property type="component" value="Unassembled WGS sequence"/>
</dbReference>
<proteinExistence type="predicted"/>
<name>A0A8J4USL6_CLAMG</name>
<dbReference type="InterPro" id="IPR052112">
    <property type="entry name" value="EGFR_SigReg_Kinase"/>
</dbReference>
<feature type="region of interest" description="Disordered" evidence="1">
    <location>
        <begin position="93"/>
        <end position="125"/>
    </location>
</feature>
<sequence>MASSQPYWGQKDDMNSMYFSFGADYTVKTHQQGLTSVGFERKMFGSCFSHNSSQHCQSLKPAVPAQLHLSSLHSSPEGDQVVPSFQKLSVYERAPPYSPRRSSKPLPPLPDVGDMSSDEAADSEVEFFSSTSESQLLIPECASKPSAFQCRAQNRRSFRGWGQINYAYCDAIQENMIGQKCEKEQVVLRDRDSHKQEKPKRRLHRSNSGPAASFKPTNLINIHAQEKPKVPPRAPIPSRSLKSDDHQGIEEPPEIPPRRPIYYVAPRTPSPKSLPIYVNGVMPPTQSFAPNPKYVSKTQGKPKYEGFPASHTPCILPIMEDGKQASATHYILLPQQAGCLI</sequence>
<dbReference type="GO" id="GO:0045616">
    <property type="term" value="P:regulation of keratinocyte differentiation"/>
    <property type="evidence" value="ECO:0007669"/>
    <property type="project" value="TreeGrafter"/>
</dbReference>
<accession>A0A8J4USL6</accession>
<feature type="compositionally biased region" description="Acidic residues" evidence="1">
    <location>
        <begin position="116"/>
        <end position="125"/>
    </location>
</feature>
<dbReference type="PANTHER" id="PTHR14254:SF5">
    <property type="entry name" value="ERBB RECEPTOR FEEDBACK INHIBITOR 1"/>
    <property type="match status" value="1"/>
</dbReference>
<dbReference type="GO" id="GO:0042059">
    <property type="term" value="P:negative regulation of epidermal growth factor receptor signaling pathway"/>
    <property type="evidence" value="ECO:0007669"/>
    <property type="project" value="TreeGrafter"/>
</dbReference>
<keyword evidence="3" id="KW-1185">Reference proteome</keyword>
<dbReference type="AlphaFoldDB" id="A0A8J4USL6"/>
<dbReference type="EMBL" id="QNUK01000053">
    <property type="protein sequence ID" value="KAF5904717.1"/>
    <property type="molecule type" value="Genomic_DNA"/>
</dbReference>
<protein>
    <submittedName>
        <fullName evidence="2">ERBB receptor feedback inhibitor 1-like</fullName>
    </submittedName>
</protein>
<gene>
    <name evidence="2" type="ORF">DAT39_005550</name>
</gene>
<evidence type="ECO:0000313" key="2">
    <source>
        <dbReference type="EMBL" id="KAF5904717.1"/>
    </source>
</evidence>
<organism evidence="2 3">
    <name type="scientific">Clarias magur</name>
    <name type="common">Asian catfish</name>
    <name type="synonym">Macropteronotus magur</name>
    <dbReference type="NCBI Taxonomy" id="1594786"/>
    <lineage>
        <taxon>Eukaryota</taxon>
        <taxon>Metazoa</taxon>
        <taxon>Chordata</taxon>
        <taxon>Craniata</taxon>
        <taxon>Vertebrata</taxon>
        <taxon>Euteleostomi</taxon>
        <taxon>Actinopterygii</taxon>
        <taxon>Neopterygii</taxon>
        <taxon>Teleostei</taxon>
        <taxon>Ostariophysi</taxon>
        <taxon>Siluriformes</taxon>
        <taxon>Clariidae</taxon>
        <taxon>Clarias</taxon>
    </lineage>
</organism>
<reference evidence="2" key="1">
    <citation type="submission" date="2020-07" db="EMBL/GenBank/DDBJ databases">
        <title>Clarias magur genome sequencing, assembly and annotation.</title>
        <authorList>
            <person name="Kushwaha B."/>
            <person name="Kumar R."/>
            <person name="Das P."/>
            <person name="Joshi C.G."/>
            <person name="Kumar D."/>
            <person name="Nagpure N.S."/>
            <person name="Pandey M."/>
            <person name="Agarwal S."/>
            <person name="Srivastava S."/>
            <person name="Singh M."/>
            <person name="Sahoo L."/>
            <person name="Jayasankar P."/>
            <person name="Meher P.K."/>
            <person name="Koringa P.G."/>
            <person name="Iquebal M.A."/>
            <person name="Das S.P."/>
            <person name="Bit A."/>
            <person name="Patnaik S."/>
            <person name="Patel N."/>
            <person name="Shah T.M."/>
            <person name="Hinsu A."/>
            <person name="Jena J.K."/>
        </authorList>
    </citation>
    <scope>NUCLEOTIDE SEQUENCE</scope>
    <source>
        <strain evidence="2">CIFAMagur01</strain>
        <tissue evidence="2">Testis</tissue>
    </source>
</reference>
<dbReference type="OrthoDB" id="8878717at2759"/>
<feature type="compositionally biased region" description="Polar residues" evidence="1">
    <location>
        <begin position="206"/>
        <end position="220"/>
    </location>
</feature>